<dbReference type="Proteomes" id="UP000238164">
    <property type="component" value="Chromosome 1"/>
</dbReference>
<reference evidence="1 2" key="1">
    <citation type="submission" date="2018-02" db="EMBL/GenBank/DDBJ databases">
        <authorList>
            <person name="Cohen D.B."/>
            <person name="Kent A.D."/>
        </authorList>
    </citation>
    <scope>NUCLEOTIDE SEQUENCE [LARGE SCALE GENOMIC DNA]</scope>
    <source>
        <strain evidence="1">1</strain>
    </source>
</reference>
<evidence type="ECO:0000313" key="2">
    <source>
        <dbReference type="Proteomes" id="UP000238164"/>
    </source>
</evidence>
<gene>
    <name evidence="1" type="ORF">MPLG2_1604</name>
</gene>
<evidence type="ECO:0000313" key="1">
    <source>
        <dbReference type="EMBL" id="SPD86640.1"/>
    </source>
</evidence>
<proteinExistence type="predicted"/>
<protein>
    <submittedName>
        <fullName evidence="1">Uncharacterized protein</fullName>
    </submittedName>
</protein>
<dbReference type="AlphaFoldDB" id="A0A2N9JGC2"/>
<accession>A0A2N9JGC2</accession>
<dbReference type="EMBL" id="LT985188">
    <property type="protein sequence ID" value="SPD86640.1"/>
    <property type="molecule type" value="Genomic_DNA"/>
</dbReference>
<sequence>MPCADSFDPMLEGRATYQTELVRGDAVECVRVLLIHRHR</sequence>
<dbReference type="KEGG" id="mgg:MPLG2_1604"/>
<name>A0A2N9JGC2_9ACTN</name>
<organism evidence="1 2">
    <name type="scientific">Micropruina glycogenica</name>
    <dbReference type="NCBI Taxonomy" id="75385"/>
    <lineage>
        <taxon>Bacteria</taxon>
        <taxon>Bacillati</taxon>
        <taxon>Actinomycetota</taxon>
        <taxon>Actinomycetes</taxon>
        <taxon>Propionibacteriales</taxon>
        <taxon>Nocardioidaceae</taxon>
        <taxon>Micropruina</taxon>
    </lineage>
</organism>
<keyword evidence="2" id="KW-1185">Reference proteome</keyword>